<reference evidence="1 2" key="1">
    <citation type="submission" date="2017-04" db="EMBL/GenBank/DDBJ databases">
        <authorList>
            <person name="Afonso C.L."/>
            <person name="Miller P.J."/>
            <person name="Scott M.A."/>
            <person name="Spackman E."/>
            <person name="Goraichik I."/>
            <person name="Dimitrov K.M."/>
            <person name="Suarez D.L."/>
            <person name="Swayne D.E."/>
        </authorList>
    </citation>
    <scope>NUCLEOTIDE SEQUENCE [LARGE SCALE GENOMIC DNA]</scope>
    <source>
        <strain evidence="1 2">DSM 21164</strain>
    </source>
</reference>
<dbReference type="Proteomes" id="UP000192360">
    <property type="component" value="Unassembled WGS sequence"/>
</dbReference>
<name>A0A1W2A2T5_9FLAO</name>
<evidence type="ECO:0008006" key="3">
    <source>
        <dbReference type="Google" id="ProtNLM"/>
    </source>
</evidence>
<evidence type="ECO:0000313" key="1">
    <source>
        <dbReference type="EMBL" id="SMC54975.1"/>
    </source>
</evidence>
<dbReference type="GO" id="GO:0016788">
    <property type="term" value="F:hydrolase activity, acting on ester bonds"/>
    <property type="evidence" value="ECO:0007669"/>
    <property type="project" value="UniProtKB-ARBA"/>
</dbReference>
<keyword evidence="2" id="KW-1185">Reference proteome</keyword>
<organism evidence="1 2">
    <name type="scientific">Cellulophaga tyrosinoxydans</name>
    <dbReference type="NCBI Taxonomy" id="504486"/>
    <lineage>
        <taxon>Bacteria</taxon>
        <taxon>Pseudomonadati</taxon>
        <taxon>Bacteroidota</taxon>
        <taxon>Flavobacteriia</taxon>
        <taxon>Flavobacteriales</taxon>
        <taxon>Flavobacteriaceae</taxon>
        <taxon>Cellulophaga</taxon>
    </lineage>
</organism>
<dbReference type="OrthoDB" id="1426759at2"/>
<dbReference type="SUPFAM" id="SSF52266">
    <property type="entry name" value="SGNH hydrolase"/>
    <property type="match status" value="1"/>
</dbReference>
<gene>
    <name evidence="1" type="ORF">SAMN05660703_1756</name>
</gene>
<dbReference type="AlphaFoldDB" id="A0A1W2A2T5"/>
<accession>A0A1W2A2T5</accession>
<dbReference type="STRING" id="504486.SAMN05660703_1756"/>
<dbReference type="InterPro" id="IPR036514">
    <property type="entry name" value="SGNH_hydro_sf"/>
</dbReference>
<sequence>MKKLILKIGLYGILFVVALECLTRIFYLGEDKPNRFLDKNNVEKWVPGQEGYAMTGNRKQNFIKFHINKSGYNSYHEFAPTKDKIEVALVGDSFIEGFHQPYARSTGRKIEDSFKQQLEVYEYGYSGYDMADQLHLMYSYKNDFELIDYVYIKLKFNNDLMRSKYEVSHSRLNMQSPLNNLLKKSKLLIYLTDIGFIDPIKSFIGKTNAFIRNNKPQKAAPAVDQNKIDKEYLANFESLVDLYGYDKEKNVLLLDVEETSPLFITYLKENNYQYIDFGNKINHSDKPTTLIYDMHWNNYGRKIIADLITEDLRSKMNLNK</sequence>
<dbReference type="RefSeq" id="WP_084061099.1">
    <property type="nucleotide sequence ID" value="NZ_FWXO01000002.1"/>
</dbReference>
<dbReference type="EMBL" id="FWXO01000002">
    <property type="protein sequence ID" value="SMC54975.1"/>
    <property type="molecule type" value="Genomic_DNA"/>
</dbReference>
<protein>
    <recommendedName>
        <fullName evidence="3">SGNH/GDSL hydrolase family protein</fullName>
    </recommendedName>
</protein>
<proteinExistence type="predicted"/>
<dbReference type="Gene3D" id="3.40.50.1110">
    <property type="entry name" value="SGNH hydrolase"/>
    <property type="match status" value="1"/>
</dbReference>
<evidence type="ECO:0000313" key="2">
    <source>
        <dbReference type="Proteomes" id="UP000192360"/>
    </source>
</evidence>